<dbReference type="Proteomes" id="UP000001514">
    <property type="component" value="Unassembled WGS sequence"/>
</dbReference>
<accession>D8S7U0</accession>
<proteinExistence type="predicted"/>
<dbReference type="EMBL" id="GL377606">
    <property type="protein sequence ID" value="EFJ19296.1"/>
    <property type="molecule type" value="Genomic_DNA"/>
</dbReference>
<dbReference type="KEGG" id="smo:SELMODRAFT_419094"/>
<sequence length="392" mass="46207">MSEAQEIQMGEDEKWEEALKNLNDKAKERKWNRDTKINQRFYPNDKQVRYLNVMGCAPEDYIYGFDRRQGCSRLIDEYERKIRRFRKFHRNEDVASGLAVVIAEKLSSKRVRKRNELPKKNEIQRIYTTKTNGIMQYTFTTLHYGFGVPIKTCCRMNRNMSEKLLERLTDLHQKINPREWHPIRLEGIAMQIDPNHAEVIFDYNPFKDAMELLEIALKGKLILKKFHVHVHVYVVELALRHKQIPAEAKLLEAQPETLCQDRVGEGPANPGMEERMLRNKSPCRNGTSSCRKLCAWTFKGTKKSNRKRLKDTLTTIPPINDVDEGIALKNAQLRFKEENTKHLLELLYQMNHVRWKLRICKEKTNLNQKRQILPSSMKNHVRKTPALLMKIV</sequence>
<evidence type="ECO:0000256" key="1">
    <source>
        <dbReference type="SAM" id="MobiDB-lite"/>
    </source>
</evidence>
<dbReference type="HOGENOM" id="CLU_704760_0_0_1"/>
<protein>
    <submittedName>
        <fullName evidence="2">Uncharacterized protein</fullName>
    </submittedName>
</protein>
<dbReference type="AlphaFoldDB" id="D8S7U0"/>
<gene>
    <name evidence="2" type="ORF">SELMODRAFT_419094</name>
</gene>
<organism evidence="3">
    <name type="scientific">Selaginella moellendorffii</name>
    <name type="common">Spikemoss</name>
    <dbReference type="NCBI Taxonomy" id="88036"/>
    <lineage>
        <taxon>Eukaryota</taxon>
        <taxon>Viridiplantae</taxon>
        <taxon>Streptophyta</taxon>
        <taxon>Embryophyta</taxon>
        <taxon>Tracheophyta</taxon>
        <taxon>Lycopodiopsida</taxon>
        <taxon>Selaginellales</taxon>
        <taxon>Selaginellaceae</taxon>
        <taxon>Selaginella</taxon>
    </lineage>
</organism>
<evidence type="ECO:0000313" key="3">
    <source>
        <dbReference type="Proteomes" id="UP000001514"/>
    </source>
</evidence>
<reference evidence="2 3" key="1">
    <citation type="journal article" date="2011" name="Science">
        <title>The Selaginella genome identifies genetic changes associated with the evolution of vascular plants.</title>
        <authorList>
            <person name="Banks J.A."/>
            <person name="Nishiyama T."/>
            <person name="Hasebe M."/>
            <person name="Bowman J.L."/>
            <person name="Gribskov M."/>
            <person name="dePamphilis C."/>
            <person name="Albert V.A."/>
            <person name="Aono N."/>
            <person name="Aoyama T."/>
            <person name="Ambrose B.A."/>
            <person name="Ashton N.W."/>
            <person name="Axtell M.J."/>
            <person name="Barker E."/>
            <person name="Barker M.S."/>
            <person name="Bennetzen J.L."/>
            <person name="Bonawitz N.D."/>
            <person name="Chapple C."/>
            <person name="Cheng C."/>
            <person name="Correa L.G."/>
            <person name="Dacre M."/>
            <person name="DeBarry J."/>
            <person name="Dreyer I."/>
            <person name="Elias M."/>
            <person name="Engstrom E.M."/>
            <person name="Estelle M."/>
            <person name="Feng L."/>
            <person name="Finet C."/>
            <person name="Floyd S.K."/>
            <person name="Frommer W.B."/>
            <person name="Fujita T."/>
            <person name="Gramzow L."/>
            <person name="Gutensohn M."/>
            <person name="Harholt J."/>
            <person name="Hattori M."/>
            <person name="Heyl A."/>
            <person name="Hirai T."/>
            <person name="Hiwatashi Y."/>
            <person name="Ishikawa M."/>
            <person name="Iwata M."/>
            <person name="Karol K.G."/>
            <person name="Koehler B."/>
            <person name="Kolukisaoglu U."/>
            <person name="Kubo M."/>
            <person name="Kurata T."/>
            <person name="Lalonde S."/>
            <person name="Li K."/>
            <person name="Li Y."/>
            <person name="Litt A."/>
            <person name="Lyons E."/>
            <person name="Manning G."/>
            <person name="Maruyama T."/>
            <person name="Michael T.P."/>
            <person name="Mikami K."/>
            <person name="Miyazaki S."/>
            <person name="Morinaga S."/>
            <person name="Murata T."/>
            <person name="Mueller-Roeber B."/>
            <person name="Nelson D.R."/>
            <person name="Obara M."/>
            <person name="Oguri Y."/>
            <person name="Olmstead R.G."/>
            <person name="Onodera N."/>
            <person name="Petersen B.L."/>
            <person name="Pils B."/>
            <person name="Prigge M."/>
            <person name="Rensing S.A."/>
            <person name="Riano-Pachon D.M."/>
            <person name="Roberts A.W."/>
            <person name="Sato Y."/>
            <person name="Scheller H.V."/>
            <person name="Schulz B."/>
            <person name="Schulz C."/>
            <person name="Shakirov E.V."/>
            <person name="Shibagaki N."/>
            <person name="Shinohara N."/>
            <person name="Shippen D.E."/>
            <person name="Soerensen I."/>
            <person name="Sotooka R."/>
            <person name="Sugimoto N."/>
            <person name="Sugita M."/>
            <person name="Sumikawa N."/>
            <person name="Tanurdzic M."/>
            <person name="Theissen G."/>
            <person name="Ulvskov P."/>
            <person name="Wakazuki S."/>
            <person name="Weng J.K."/>
            <person name="Willats W.W."/>
            <person name="Wipf D."/>
            <person name="Wolf P.G."/>
            <person name="Yang L."/>
            <person name="Zimmer A.D."/>
            <person name="Zhu Q."/>
            <person name="Mitros T."/>
            <person name="Hellsten U."/>
            <person name="Loque D."/>
            <person name="Otillar R."/>
            <person name="Salamov A."/>
            <person name="Schmutz J."/>
            <person name="Shapiro H."/>
            <person name="Lindquist E."/>
            <person name="Lucas S."/>
            <person name="Rokhsar D."/>
            <person name="Grigoriev I.V."/>
        </authorList>
    </citation>
    <scope>NUCLEOTIDE SEQUENCE [LARGE SCALE GENOMIC DNA]</scope>
</reference>
<name>D8S7U0_SELML</name>
<dbReference type="Gramene" id="EFJ19296">
    <property type="protein sequence ID" value="EFJ19296"/>
    <property type="gene ID" value="SELMODRAFT_419094"/>
</dbReference>
<evidence type="ECO:0000313" key="2">
    <source>
        <dbReference type="EMBL" id="EFJ19296.1"/>
    </source>
</evidence>
<keyword evidence="3" id="KW-1185">Reference proteome</keyword>
<feature type="region of interest" description="Disordered" evidence="1">
    <location>
        <begin position="261"/>
        <end position="281"/>
    </location>
</feature>
<dbReference type="InParanoid" id="D8S7U0"/>